<dbReference type="EMBL" id="BK016042">
    <property type="protein sequence ID" value="DAF90988.1"/>
    <property type="molecule type" value="Genomic_DNA"/>
</dbReference>
<accession>A0A8S5U959</accession>
<reference evidence="1" key="1">
    <citation type="journal article" date="2021" name="Proc. Natl. Acad. Sci. U.S.A.">
        <title>A Catalog of Tens of Thousands of Viruses from Human Metagenomes Reveals Hidden Associations with Chronic Diseases.</title>
        <authorList>
            <person name="Tisza M.J."/>
            <person name="Buck C.B."/>
        </authorList>
    </citation>
    <scope>NUCLEOTIDE SEQUENCE</scope>
    <source>
        <strain evidence="1">CtYM922</strain>
    </source>
</reference>
<dbReference type="InterPro" id="IPR008767">
    <property type="entry name" value="Phage_SPP1_head-tail_adaptor"/>
</dbReference>
<sequence length="119" mass="14043">MINAGNYKHKISIIQSITIKDEDGFKKKEDYIVAEPYAKIKTTKGYTLIANNSDFEKAYTNFTIRYSKQVEEAYYDENDEDSNREMLISFKNKIYKVEYMNNVNESNIELELQAKRITK</sequence>
<evidence type="ECO:0000313" key="1">
    <source>
        <dbReference type="EMBL" id="DAF90988.1"/>
    </source>
</evidence>
<dbReference type="Gene3D" id="2.40.10.270">
    <property type="entry name" value="Bacteriophage SPP1 head-tail adaptor protein"/>
    <property type="match status" value="1"/>
</dbReference>
<protein>
    <submittedName>
        <fullName evidence="1">Putative head tail adaptor</fullName>
    </submittedName>
</protein>
<dbReference type="Pfam" id="PF05521">
    <property type="entry name" value="Phage_HCP"/>
    <property type="match status" value="1"/>
</dbReference>
<name>A0A8S5U959_9CAUD</name>
<dbReference type="InterPro" id="IPR038666">
    <property type="entry name" value="SSP1_head-tail_sf"/>
</dbReference>
<organism evidence="1">
    <name type="scientific">Siphoviridae sp. ctYM922</name>
    <dbReference type="NCBI Taxonomy" id="2825547"/>
    <lineage>
        <taxon>Viruses</taxon>
        <taxon>Duplodnaviria</taxon>
        <taxon>Heunggongvirae</taxon>
        <taxon>Uroviricota</taxon>
        <taxon>Caudoviricetes</taxon>
    </lineage>
</organism>
<proteinExistence type="predicted"/>